<feature type="chain" id="PRO_5040310272" evidence="2">
    <location>
        <begin position="18"/>
        <end position="284"/>
    </location>
</feature>
<feature type="compositionally biased region" description="Polar residues" evidence="1">
    <location>
        <begin position="151"/>
        <end position="162"/>
    </location>
</feature>
<evidence type="ECO:0000256" key="2">
    <source>
        <dbReference type="SAM" id="SignalP"/>
    </source>
</evidence>
<feature type="region of interest" description="Disordered" evidence="1">
    <location>
        <begin position="186"/>
        <end position="222"/>
    </location>
</feature>
<feature type="compositionally biased region" description="Basic residues" evidence="1">
    <location>
        <begin position="124"/>
        <end position="135"/>
    </location>
</feature>
<feature type="compositionally biased region" description="Polar residues" evidence="1">
    <location>
        <begin position="189"/>
        <end position="222"/>
    </location>
</feature>
<protein>
    <submittedName>
        <fullName evidence="3">Uncharacterized protein</fullName>
    </submittedName>
</protein>
<evidence type="ECO:0000256" key="1">
    <source>
        <dbReference type="SAM" id="MobiDB-lite"/>
    </source>
</evidence>
<sequence length="284" mass="30866">MITSGTFFGLSTRAMMALSILLGLGHIKTEEPVDAGVIRFEQPLTSPLLSNHHYSLLPSGYRYKTNMPSSPSTSSPSDPDKASIIKQPPSPEPAPPSVRPPPHRLGFEFLNFSHPSEAKDPHSRRTVRSHVTRQQHQKDQMAAAAARRARNNSQQPEPSGSNAPPPLRTQLPVSQLTRGDSIIEEYSPLSLTRSEPGSLVTSTTGSPLHSPLHSPTGTPTGTRAGQVDPLQIYPELWHTSIPIVIDYCECISLSPSCHLRYFSTICPSPTLVGVSYIAQCPVLD</sequence>
<gene>
    <name evidence="3" type="ORF">K461DRAFT_34227</name>
</gene>
<feature type="region of interest" description="Disordered" evidence="1">
    <location>
        <begin position="65"/>
        <end position="173"/>
    </location>
</feature>
<feature type="compositionally biased region" description="Low complexity" evidence="1">
    <location>
        <begin position="68"/>
        <end position="77"/>
    </location>
</feature>
<evidence type="ECO:0000313" key="3">
    <source>
        <dbReference type="EMBL" id="KAF2149810.1"/>
    </source>
</evidence>
<comment type="caution">
    <text evidence="3">The sequence shown here is derived from an EMBL/GenBank/DDBJ whole genome shotgun (WGS) entry which is preliminary data.</text>
</comment>
<proteinExistence type="predicted"/>
<keyword evidence="4" id="KW-1185">Reference proteome</keyword>
<dbReference type="EMBL" id="ML996090">
    <property type="protein sequence ID" value="KAF2149810.1"/>
    <property type="molecule type" value="Genomic_DNA"/>
</dbReference>
<reference evidence="3" key="1">
    <citation type="journal article" date="2020" name="Stud. Mycol.">
        <title>101 Dothideomycetes genomes: a test case for predicting lifestyles and emergence of pathogens.</title>
        <authorList>
            <person name="Haridas S."/>
            <person name="Albert R."/>
            <person name="Binder M."/>
            <person name="Bloem J."/>
            <person name="Labutti K."/>
            <person name="Salamov A."/>
            <person name="Andreopoulos B."/>
            <person name="Baker S."/>
            <person name="Barry K."/>
            <person name="Bills G."/>
            <person name="Bluhm B."/>
            <person name="Cannon C."/>
            <person name="Castanera R."/>
            <person name="Culley D."/>
            <person name="Daum C."/>
            <person name="Ezra D."/>
            <person name="Gonzalez J."/>
            <person name="Henrissat B."/>
            <person name="Kuo A."/>
            <person name="Liang C."/>
            <person name="Lipzen A."/>
            <person name="Lutzoni F."/>
            <person name="Magnuson J."/>
            <person name="Mondo S."/>
            <person name="Nolan M."/>
            <person name="Ohm R."/>
            <person name="Pangilinan J."/>
            <person name="Park H.-J."/>
            <person name="Ramirez L."/>
            <person name="Alfaro M."/>
            <person name="Sun H."/>
            <person name="Tritt A."/>
            <person name="Yoshinaga Y."/>
            <person name="Zwiers L.-H."/>
            <person name="Turgeon B."/>
            <person name="Goodwin S."/>
            <person name="Spatafora J."/>
            <person name="Crous P."/>
            <person name="Grigoriev I."/>
        </authorList>
    </citation>
    <scope>NUCLEOTIDE SEQUENCE</scope>
    <source>
        <strain evidence="3">CBS 260.36</strain>
    </source>
</reference>
<dbReference type="Proteomes" id="UP000799439">
    <property type="component" value="Unassembled WGS sequence"/>
</dbReference>
<feature type="signal peptide" evidence="2">
    <location>
        <begin position="1"/>
        <end position="17"/>
    </location>
</feature>
<dbReference type="OrthoDB" id="4159781at2759"/>
<feature type="compositionally biased region" description="Pro residues" evidence="1">
    <location>
        <begin position="88"/>
        <end position="100"/>
    </location>
</feature>
<keyword evidence="2" id="KW-0732">Signal</keyword>
<name>A0A9P4IWK7_9PEZI</name>
<dbReference type="AlphaFoldDB" id="A0A9P4IWK7"/>
<evidence type="ECO:0000313" key="4">
    <source>
        <dbReference type="Proteomes" id="UP000799439"/>
    </source>
</evidence>
<organism evidence="3 4">
    <name type="scientific">Myriangium duriaei CBS 260.36</name>
    <dbReference type="NCBI Taxonomy" id="1168546"/>
    <lineage>
        <taxon>Eukaryota</taxon>
        <taxon>Fungi</taxon>
        <taxon>Dikarya</taxon>
        <taxon>Ascomycota</taxon>
        <taxon>Pezizomycotina</taxon>
        <taxon>Dothideomycetes</taxon>
        <taxon>Dothideomycetidae</taxon>
        <taxon>Myriangiales</taxon>
        <taxon>Myriangiaceae</taxon>
        <taxon>Myriangium</taxon>
    </lineage>
</organism>
<accession>A0A9P4IWK7</accession>